<protein>
    <recommendedName>
        <fullName evidence="2">CRISPR type III-associated protein domain-containing protein</fullName>
    </recommendedName>
</protein>
<dbReference type="InterPro" id="IPR052216">
    <property type="entry name" value="CRISPR_Csm3_endoribonuclease"/>
</dbReference>
<dbReference type="STRING" id="335541.Swol_2527"/>
<proteinExistence type="predicted"/>
<organism evidence="3 4">
    <name type="scientific">Syntrophomonas wolfei subsp. wolfei (strain DSM 2245B / Goettingen)</name>
    <dbReference type="NCBI Taxonomy" id="335541"/>
    <lineage>
        <taxon>Bacteria</taxon>
        <taxon>Bacillati</taxon>
        <taxon>Bacillota</taxon>
        <taxon>Clostridia</taxon>
        <taxon>Eubacteriales</taxon>
        <taxon>Syntrophomonadaceae</taxon>
        <taxon>Syntrophomonas</taxon>
    </lineage>
</organism>
<dbReference type="PANTHER" id="PTHR35579">
    <property type="entry name" value="CRISPR SYSTEM CMS ENDORIBONUCLEASE CSM3"/>
    <property type="match status" value="1"/>
</dbReference>
<evidence type="ECO:0000259" key="2">
    <source>
        <dbReference type="Pfam" id="PF03787"/>
    </source>
</evidence>
<dbReference type="EMBL" id="CP000448">
    <property type="protein sequence ID" value="ABI69815.1"/>
    <property type="molecule type" value="Genomic_DNA"/>
</dbReference>
<name>Q0ATY9_SYNWW</name>
<dbReference type="OrthoDB" id="482771at2"/>
<reference evidence="4" key="1">
    <citation type="journal article" date="2010" name="Environ. Microbiol.">
        <title>The genome of Syntrophomonas wolfei: new insights into syntrophic metabolism and biohydrogen production.</title>
        <authorList>
            <person name="Sieber J.R."/>
            <person name="Sims D.R."/>
            <person name="Han C."/>
            <person name="Kim E."/>
            <person name="Lykidis A."/>
            <person name="Lapidus A.L."/>
            <person name="McDonnald E."/>
            <person name="Rohlin L."/>
            <person name="Culley D.E."/>
            <person name="Gunsalus R."/>
            <person name="McInerney M.J."/>
        </authorList>
    </citation>
    <scope>NUCLEOTIDE SEQUENCE [LARGE SCALE GENOMIC DNA]</scope>
    <source>
        <strain evidence="4">DSM 2245B / Goettingen</strain>
    </source>
</reference>
<dbReference type="Proteomes" id="UP000001968">
    <property type="component" value="Chromosome"/>
</dbReference>
<dbReference type="AlphaFoldDB" id="Q0ATY9"/>
<dbReference type="PANTHER" id="PTHR35579:SF3">
    <property type="entry name" value="CRISPR SYSTEM CMS ENDORIBONUCLEASE CSM3"/>
    <property type="match status" value="1"/>
</dbReference>
<evidence type="ECO:0000313" key="3">
    <source>
        <dbReference type="EMBL" id="ABI69815.1"/>
    </source>
</evidence>
<keyword evidence="1" id="KW-0051">Antiviral defense</keyword>
<keyword evidence="4" id="KW-1185">Reference proteome</keyword>
<dbReference type="Pfam" id="PF03787">
    <property type="entry name" value="RAMPs"/>
    <property type="match status" value="1"/>
</dbReference>
<dbReference type="KEGG" id="swo:Swol_2527"/>
<evidence type="ECO:0000313" key="4">
    <source>
        <dbReference type="Proteomes" id="UP000001968"/>
    </source>
</evidence>
<feature type="domain" description="CRISPR type III-associated protein" evidence="2">
    <location>
        <begin position="6"/>
        <end position="193"/>
    </location>
</feature>
<dbReference type="CDD" id="cd09726">
    <property type="entry name" value="RAMP_I_III"/>
    <property type="match status" value="1"/>
</dbReference>
<dbReference type="eggNOG" id="COG1337">
    <property type="taxonomic scope" value="Bacteria"/>
</dbReference>
<accession>Q0ATY9</accession>
<dbReference type="RefSeq" id="WP_011641895.1">
    <property type="nucleotide sequence ID" value="NC_008346.1"/>
</dbReference>
<dbReference type="HOGENOM" id="CLU_022984_0_0_9"/>
<evidence type="ECO:0000256" key="1">
    <source>
        <dbReference type="ARBA" id="ARBA00023118"/>
    </source>
</evidence>
<dbReference type="GO" id="GO:0051607">
    <property type="term" value="P:defense response to virus"/>
    <property type="evidence" value="ECO:0007669"/>
    <property type="project" value="UniProtKB-KW"/>
</dbReference>
<sequence length="791" mass="90706">MLRVIIEVDSSLMLGSGSGRGSYIDSDIIVDDYGLPLFPARRLKGLLRESAVEVMEMLQQAGLKGFILLPVEQVFGSSIYPASIRVNNLYPPDYEQTIDYLNYINQEFPQLISKEAVTSALTDIRQQTAINKDGYAQKGSLRSVRVLRKPYTFTGTIEVLHLSLKSEIETMLALACLNLKRVGSRRNRGWGEISCALNSEDDKNLTEIVIAELKKWNPGQRPSRQVEEQSVAIVNKDYMEKILADTKGYSHKLEYTITNTTALLFTSLDGDENMVTTLDYIPGTALHGYYANQLIKNRKIKSAQAQDDDVFRQWFLEGNLGFSNAYLVYNGTQSKKHLLYPTPLFIHSNKQKDRLFSLIEYSAEDSRQVVRGYACIEDGELIKKEPEKTINFHLVRNANSTTARDRIDGHVKDEGIFHYQTLEVGQEFHGYLLGSKDNLEAFQSYFRDKPEIRLGRSINTQYGSCRITFSEIKENAISLDDSLLGEDENSGLKDNQLLLYFVSPVVLYNDYGYTSVSTENLARILEQRLGLDKGAIELSKSFAREMESNSFIAHWKMPEPTIRGWAPGSSFLLQFKVDIDKSLKERINALMQEGLGEKRHLGFGQLRFVSSLPEVKHYYASDIKDEFAKPNNISPLAERIIRQIYADYWDRIVLTTATWRANEFYKKNNEKVRLSSSLLGRLERIVQDAQKPEDLAGKIKELRDKAAKPLHDMKLNHSSLFKELTNMKLEDWYWGAVENEWKLANKLREEFDIKQDATDLYRNYWQAFLRTLRQLYKAENINIRGRGKNAE</sequence>
<dbReference type="InterPro" id="IPR005537">
    <property type="entry name" value="RAMP_III_fam"/>
</dbReference>
<gene>
    <name evidence="3" type="ordered locus">Swol_2527</name>
</gene>